<organism evidence="2 3">
    <name type="scientific">Cystobacter fuscus</name>
    <dbReference type="NCBI Taxonomy" id="43"/>
    <lineage>
        <taxon>Bacteria</taxon>
        <taxon>Pseudomonadati</taxon>
        <taxon>Myxococcota</taxon>
        <taxon>Myxococcia</taxon>
        <taxon>Myxococcales</taxon>
        <taxon>Cystobacterineae</taxon>
        <taxon>Archangiaceae</taxon>
        <taxon>Cystobacter</taxon>
    </lineage>
</organism>
<dbReference type="InterPro" id="IPR011008">
    <property type="entry name" value="Dimeric_a/b-barrel"/>
</dbReference>
<sequence length="110" mass="12394">MSIANTPEPPYVAVIFTSVRTPVDEGYAVTSEEMVSMAAAQPGFLGMESARGTDGLGITVSYWRDMESVRAWKAVAEHRTAQRLGRERWYRAYRTRISLVEREYGFSPGR</sequence>
<proteinExistence type="predicted"/>
<dbReference type="Gene3D" id="3.30.70.100">
    <property type="match status" value="1"/>
</dbReference>
<dbReference type="EMBL" id="CP022098">
    <property type="protein sequence ID" value="ATB39146.1"/>
    <property type="molecule type" value="Genomic_DNA"/>
</dbReference>
<gene>
    <name evidence="2" type="ORF">CYFUS_004587</name>
</gene>
<dbReference type="AlphaFoldDB" id="A0A250J7I8"/>
<name>A0A250J7I8_9BACT</name>
<dbReference type="Proteomes" id="UP000217257">
    <property type="component" value="Chromosome"/>
</dbReference>
<evidence type="ECO:0000259" key="1">
    <source>
        <dbReference type="Pfam" id="PF03992"/>
    </source>
</evidence>
<dbReference type="PANTHER" id="PTHR37811:SF2">
    <property type="entry name" value="ABM DOMAIN-CONTAINING PROTEIN"/>
    <property type="match status" value="1"/>
</dbReference>
<accession>A0A250J7I8</accession>
<dbReference type="SUPFAM" id="SSF54909">
    <property type="entry name" value="Dimeric alpha+beta barrel"/>
    <property type="match status" value="1"/>
</dbReference>
<reference evidence="2 3" key="1">
    <citation type="submission" date="2017-06" db="EMBL/GenBank/DDBJ databases">
        <title>Sequencing and comparative analysis of myxobacterial genomes.</title>
        <authorList>
            <person name="Rupp O."/>
            <person name="Goesmann A."/>
            <person name="Sogaard-Andersen L."/>
        </authorList>
    </citation>
    <scope>NUCLEOTIDE SEQUENCE [LARGE SCALE GENOMIC DNA]</scope>
    <source>
        <strain evidence="2 3">DSM 52655</strain>
    </source>
</reference>
<dbReference type="RefSeq" id="WP_095987219.1">
    <property type="nucleotide sequence ID" value="NZ_CP022098.1"/>
</dbReference>
<dbReference type="InterPro" id="IPR052936">
    <property type="entry name" value="Jasmonate_Hydroxylase-like"/>
</dbReference>
<feature type="domain" description="ABM" evidence="1">
    <location>
        <begin position="10"/>
        <end position="83"/>
    </location>
</feature>
<dbReference type="KEGG" id="cfus:CYFUS_004587"/>
<evidence type="ECO:0000313" key="2">
    <source>
        <dbReference type="EMBL" id="ATB39146.1"/>
    </source>
</evidence>
<evidence type="ECO:0000313" key="3">
    <source>
        <dbReference type="Proteomes" id="UP000217257"/>
    </source>
</evidence>
<dbReference type="Pfam" id="PF03992">
    <property type="entry name" value="ABM"/>
    <property type="match status" value="1"/>
</dbReference>
<protein>
    <recommendedName>
        <fullName evidence="1">ABM domain-containing protein</fullName>
    </recommendedName>
</protein>
<dbReference type="InterPro" id="IPR007138">
    <property type="entry name" value="ABM_dom"/>
</dbReference>
<dbReference type="PANTHER" id="PTHR37811">
    <property type="entry name" value="BLL5343 PROTEIN"/>
    <property type="match status" value="1"/>
</dbReference>